<feature type="region of interest" description="Disordered" evidence="1">
    <location>
        <begin position="1"/>
        <end position="134"/>
    </location>
</feature>
<name>A0AA38RLI5_9PEZI</name>
<protein>
    <submittedName>
        <fullName evidence="2">Uncharacterized protein</fullName>
    </submittedName>
</protein>
<gene>
    <name evidence="2" type="ORF">NKR19_g7485</name>
</gene>
<evidence type="ECO:0000313" key="2">
    <source>
        <dbReference type="EMBL" id="KAJ9139284.1"/>
    </source>
</evidence>
<keyword evidence="3" id="KW-1185">Reference proteome</keyword>
<feature type="compositionally biased region" description="Polar residues" evidence="1">
    <location>
        <begin position="558"/>
        <end position="576"/>
    </location>
</feature>
<feature type="compositionally biased region" description="Low complexity" evidence="1">
    <location>
        <begin position="104"/>
        <end position="120"/>
    </location>
</feature>
<accession>A0AA38RLI5</accession>
<comment type="caution">
    <text evidence="2">The sequence shown here is derived from an EMBL/GenBank/DDBJ whole genome shotgun (WGS) entry which is preliminary data.</text>
</comment>
<feature type="compositionally biased region" description="Polar residues" evidence="1">
    <location>
        <begin position="70"/>
        <end position="81"/>
    </location>
</feature>
<proteinExistence type="predicted"/>
<feature type="compositionally biased region" description="Low complexity" evidence="1">
    <location>
        <begin position="171"/>
        <end position="183"/>
    </location>
</feature>
<feature type="region of interest" description="Disordered" evidence="1">
    <location>
        <begin position="486"/>
        <end position="515"/>
    </location>
</feature>
<organism evidence="2 3">
    <name type="scientific">Coniochaeta hoffmannii</name>
    <dbReference type="NCBI Taxonomy" id="91930"/>
    <lineage>
        <taxon>Eukaryota</taxon>
        <taxon>Fungi</taxon>
        <taxon>Dikarya</taxon>
        <taxon>Ascomycota</taxon>
        <taxon>Pezizomycotina</taxon>
        <taxon>Sordariomycetes</taxon>
        <taxon>Sordariomycetidae</taxon>
        <taxon>Coniochaetales</taxon>
        <taxon>Coniochaetaceae</taxon>
        <taxon>Coniochaeta</taxon>
    </lineage>
</organism>
<evidence type="ECO:0000313" key="3">
    <source>
        <dbReference type="Proteomes" id="UP001174691"/>
    </source>
</evidence>
<dbReference type="Proteomes" id="UP001174691">
    <property type="component" value="Unassembled WGS sequence"/>
</dbReference>
<feature type="region of interest" description="Disordered" evidence="1">
    <location>
        <begin position="543"/>
        <end position="583"/>
    </location>
</feature>
<feature type="compositionally biased region" description="Low complexity" evidence="1">
    <location>
        <begin position="18"/>
        <end position="44"/>
    </location>
</feature>
<dbReference type="EMBL" id="JANBVN010000132">
    <property type="protein sequence ID" value="KAJ9139284.1"/>
    <property type="molecule type" value="Genomic_DNA"/>
</dbReference>
<sequence>MASSQPGTGLNPDEGPRTTPTELAATETGGAAGLTTTATNIDDAAAPDDEDVTKKTVEETTKTAGAHAATPTTSQVATATGEQVPVTTHGERGAQAEAEPAGSTAMQAAEQAGTAAAPEETATHKIKQPPTSLASEAVDELPAIITHSELTAASGTATDAKQVTQEPTRETAQQASASTTGATAADPGVQIAVALTENPLVGPRATNLEAMRLFRSLYLHVLAPAFDHQIWAHLSQPWQLAFPARTRGLMDMLDYLPVGQEDVFTLRGWFADWVKEFCTNEMNILRTAAYHDPGMGFNPAKYGTWCRFIFSDQWCHAAWLEPIYAHRNEWAWGVDGGTRGVAGFVEAAGLFVHIFRRMLKDGWAVNNILYNRACWEMKEYLYKWAIRINPPPAEEQWDVYQHVLKNQDDQLEGKEDDGSSSVYSDESDATIVPANRPATPFDGTNLDHEEYLDDASPVTWYDIPAGGPYGSIAVQDEEGYNDEVEDVQEPYSGGDGPSPEYTEAFPRYTEPPTQHAEPFPQFAEPLPQFIGPFPRRADLFPRFAEPSTSSRRESLSSGTATPRGGSQTQADPSSSAALPVRQRARAQANAAALADDEDAELHWFAQFVLDREM</sequence>
<feature type="compositionally biased region" description="Polar residues" evidence="1">
    <location>
        <begin position="149"/>
        <end position="166"/>
    </location>
</feature>
<dbReference type="AlphaFoldDB" id="A0AA38RLI5"/>
<feature type="region of interest" description="Disordered" evidence="1">
    <location>
        <begin position="149"/>
        <end position="183"/>
    </location>
</feature>
<evidence type="ECO:0000256" key="1">
    <source>
        <dbReference type="SAM" id="MobiDB-lite"/>
    </source>
</evidence>
<reference evidence="2" key="1">
    <citation type="submission" date="2022-07" db="EMBL/GenBank/DDBJ databases">
        <title>Fungi with potential for degradation of polypropylene.</title>
        <authorList>
            <person name="Gostincar C."/>
        </authorList>
    </citation>
    <scope>NUCLEOTIDE SEQUENCE</scope>
    <source>
        <strain evidence="2">EXF-13287</strain>
    </source>
</reference>
<feature type="compositionally biased region" description="Basic and acidic residues" evidence="1">
    <location>
        <begin position="52"/>
        <end position="61"/>
    </location>
</feature>